<dbReference type="PANTHER" id="PTHR34584">
    <property type="entry name" value="NA(+)/H(+) ANTIPORTER SUBUNIT E1"/>
    <property type="match status" value="1"/>
</dbReference>
<evidence type="ECO:0000313" key="10">
    <source>
        <dbReference type="Proteomes" id="UP000321051"/>
    </source>
</evidence>
<dbReference type="PIRSF" id="PIRSF019239">
    <property type="entry name" value="MrpE"/>
    <property type="match status" value="1"/>
</dbReference>
<dbReference type="GO" id="GO:0008324">
    <property type="term" value="F:monoatomic cation transmembrane transporter activity"/>
    <property type="evidence" value="ECO:0007669"/>
    <property type="project" value="InterPro"/>
</dbReference>
<evidence type="ECO:0000256" key="2">
    <source>
        <dbReference type="ARBA" id="ARBA00006228"/>
    </source>
</evidence>
<evidence type="ECO:0000256" key="5">
    <source>
        <dbReference type="ARBA" id="ARBA00022692"/>
    </source>
</evidence>
<sequence>MAFQIMINLVMALLWMVINNAWSFASFISGFFLGLLVLYFVRGFFRERLYFHRIYASLVLVLIFFKELVLSSFSVARQILSPRLNIRPGIFEMETTLESEWEVTLLSLLITLTPGTLVVEVAPDNRSLFIHAMDLQSVEATEEEIRDSFEKAIREVSRQ</sequence>
<proteinExistence type="inferred from homology"/>
<gene>
    <name evidence="9" type="primary">mrpE</name>
    <name evidence="9" type="ORF">MHA01_16860</name>
</gene>
<comment type="caution">
    <text evidence="9">The sequence shown here is derived from an EMBL/GenBank/DDBJ whole genome shotgun (WGS) entry which is preliminary data.</text>
</comment>
<keyword evidence="6 8" id="KW-1133">Transmembrane helix</keyword>
<evidence type="ECO:0000256" key="8">
    <source>
        <dbReference type="SAM" id="Phobius"/>
    </source>
</evidence>
<keyword evidence="10" id="KW-1185">Reference proteome</keyword>
<evidence type="ECO:0000256" key="7">
    <source>
        <dbReference type="ARBA" id="ARBA00023136"/>
    </source>
</evidence>
<dbReference type="Proteomes" id="UP000321051">
    <property type="component" value="Unassembled WGS sequence"/>
</dbReference>
<evidence type="ECO:0000256" key="3">
    <source>
        <dbReference type="ARBA" id="ARBA00022449"/>
    </source>
</evidence>
<comment type="similarity">
    <text evidence="2">Belongs to the CPA3 antiporters (TC 2.A.63) subunit E family.</text>
</comment>
<evidence type="ECO:0000256" key="4">
    <source>
        <dbReference type="ARBA" id="ARBA00022475"/>
    </source>
</evidence>
<reference evidence="9 10" key="1">
    <citation type="submission" date="2019-07" db="EMBL/GenBank/DDBJ databases">
        <title>Whole genome shotgun sequence of Marinococcus halophilus NBRC 102359.</title>
        <authorList>
            <person name="Hosoyama A."/>
            <person name="Uohara A."/>
            <person name="Ohji S."/>
            <person name="Ichikawa N."/>
        </authorList>
    </citation>
    <scope>NUCLEOTIDE SEQUENCE [LARGE SCALE GENOMIC DNA]</scope>
    <source>
        <strain evidence="9 10">NBRC 102359</strain>
    </source>
</reference>
<dbReference type="STRING" id="1371.GCA_900166605_03219"/>
<dbReference type="GO" id="GO:0005886">
    <property type="term" value="C:plasma membrane"/>
    <property type="evidence" value="ECO:0007669"/>
    <property type="project" value="UniProtKB-SubCell"/>
</dbReference>
<dbReference type="EMBL" id="BJUN01000008">
    <property type="protein sequence ID" value="GEK58781.1"/>
    <property type="molecule type" value="Genomic_DNA"/>
</dbReference>
<evidence type="ECO:0000313" key="9">
    <source>
        <dbReference type="EMBL" id="GEK58781.1"/>
    </source>
</evidence>
<protein>
    <submittedName>
        <fullName evidence="9">Na(+)/H(+) antiporter subunit E</fullName>
    </submittedName>
</protein>
<dbReference type="PANTHER" id="PTHR34584:SF1">
    <property type="entry name" value="NA(+)_H(+) ANTIPORTER SUBUNIT E1"/>
    <property type="match status" value="1"/>
</dbReference>
<comment type="subcellular location">
    <subcellularLocation>
        <location evidence="1">Cell membrane</location>
        <topology evidence="1">Multi-pass membrane protein</topology>
    </subcellularLocation>
</comment>
<keyword evidence="3" id="KW-0050">Antiport</keyword>
<keyword evidence="3" id="KW-0813">Transport</keyword>
<keyword evidence="7 8" id="KW-0472">Membrane</keyword>
<accession>A0A510Y7X4</accession>
<name>A0A510Y7X4_MARHA</name>
<feature type="transmembrane region" description="Helical" evidence="8">
    <location>
        <begin position="53"/>
        <end position="76"/>
    </location>
</feature>
<dbReference type="InterPro" id="IPR002758">
    <property type="entry name" value="Cation_antiport_E"/>
</dbReference>
<dbReference type="RefSeq" id="WP_079476879.1">
    <property type="nucleotide sequence ID" value="NZ_BJUN01000008.1"/>
</dbReference>
<evidence type="ECO:0000256" key="6">
    <source>
        <dbReference type="ARBA" id="ARBA00022989"/>
    </source>
</evidence>
<feature type="transmembrane region" description="Helical" evidence="8">
    <location>
        <begin position="20"/>
        <end position="41"/>
    </location>
</feature>
<evidence type="ECO:0000256" key="1">
    <source>
        <dbReference type="ARBA" id="ARBA00004651"/>
    </source>
</evidence>
<keyword evidence="4" id="KW-1003">Cell membrane</keyword>
<dbReference type="AlphaFoldDB" id="A0A510Y7X4"/>
<dbReference type="GO" id="GO:0015297">
    <property type="term" value="F:antiporter activity"/>
    <property type="evidence" value="ECO:0007669"/>
    <property type="project" value="UniProtKB-KW"/>
</dbReference>
<keyword evidence="5 8" id="KW-0812">Transmembrane</keyword>
<dbReference type="OrthoDB" id="9800498at2"/>
<dbReference type="Pfam" id="PF01899">
    <property type="entry name" value="MNHE"/>
    <property type="match status" value="1"/>
</dbReference>
<organism evidence="9 10">
    <name type="scientific">Marinococcus halophilus</name>
    <dbReference type="NCBI Taxonomy" id="1371"/>
    <lineage>
        <taxon>Bacteria</taxon>
        <taxon>Bacillati</taxon>
        <taxon>Bacillota</taxon>
        <taxon>Bacilli</taxon>
        <taxon>Bacillales</taxon>
        <taxon>Bacillaceae</taxon>
        <taxon>Marinococcus</taxon>
    </lineage>
</organism>